<dbReference type="InterPro" id="IPR025536">
    <property type="entry name" value="DUF4422"/>
</dbReference>
<evidence type="ECO:0000259" key="1">
    <source>
        <dbReference type="Pfam" id="PF14393"/>
    </source>
</evidence>
<dbReference type="Pfam" id="PF14393">
    <property type="entry name" value="DUF4422"/>
    <property type="match status" value="1"/>
</dbReference>
<gene>
    <name evidence="2" type="ORF">IAC96_13505</name>
</gene>
<dbReference type="EMBL" id="DVHN01000193">
    <property type="protein sequence ID" value="HIR89955.1"/>
    <property type="molecule type" value="Genomic_DNA"/>
</dbReference>
<dbReference type="Proteomes" id="UP000824201">
    <property type="component" value="Unassembled WGS sequence"/>
</dbReference>
<protein>
    <submittedName>
        <fullName evidence="2">DUF4422 domain-containing protein</fullName>
    </submittedName>
</protein>
<evidence type="ECO:0000313" key="2">
    <source>
        <dbReference type="EMBL" id="HIR89955.1"/>
    </source>
</evidence>
<feature type="domain" description="DUF4422" evidence="1">
    <location>
        <begin position="5"/>
        <end position="223"/>
    </location>
</feature>
<dbReference type="AlphaFoldDB" id="A0A9D1JEN0"/>
<proteinExistence type="predicted"/>
<sequence length="261" mass="31718">MKVEIIVAAHKEYQMPQEACYLPVQVGKYGKEPIGYQGDDEGDNISEKNALYCELTGMYWMWKNTQADYYGLVHYRRYFTVVPPLKRWKKDPFSLILTERQIKRLVKKYDLILPKKRNYIIETIASHYGHTHYPEHLEETRNIIRETCPDYEAAFEWVMRQRKGHMFNMFIMKKELFDQYCEWLFPILRRLEHRIDCSKYNAFQARYIGRISELLLNVWVHQNQIPYHEIPVISIEKVQWKKKIMSFVKAKYFDKKYENSF</sequence>
<reference evidence="2" key="1">
    <citation type="submission" date="2020-10" db="EMBL/GenBank/DDBJ databases">
        <authorList>
            <person name="Gilroy R."/>
        </authorList>
    </citation>
    <scope>NUCLEOTIDE SEQUENCE</scope>
    <source>
        <strain evidence="2">ChiW13-3771</strain>
    </source>
</reference>
<name>A0A9D1JEN0_9FIRM</name>
<evidence type="ECO:0000313" key="3">
    <source>
        <dbReference type="Proteomes" id="UP000824201"/>
    </source>
</evidence>
<reference evidence="2" key="2">
    <citation type="journal article" date="2021" name="PeerJ">
        <title>Extensive microbial diversity within the chicken gut microbiome revealed by metagenomics and culture.</title>
        <authorList>
            <person name="Gilroy R."/>
            <person name="Ravi A."/>
            <person name="Getino M."/>
            <person name="Pursley I."/>
            <person name="Horton D.L."/>
            <person name="Alikhan N.F."/>
            <person name="Baker D."/>
            <person name="Gharbi K."/>
            <person name="Hall N."/>
            <person name="Watson M."/>
            <person name="Adriaenssens E.M."/>
            <person name="Foster-Nyarko E."/>
            <person name="Jarju S."/>
            <person name="Secka A."/>
            <person name="Antonio M."/>
            <person name="Oren A."/>
            <person name="Chaudhuri R.R."/>
            <person name="La Ragione R."/>
            <person name="Hildebrand F."/>
            <person name="Pallen M.J."/>
        </authorList>
    </citation>
    <scope>NUCLEOTIDE SEQUENCE</scope>
    <source>
        <strain evidence="2">ChiW13-3771</strain>
    </source>
</reference>
<accession>A0A9D1JEN0</accession>
<comment type="caution">
    <text evidence="2">The sequence shown here is derived from an EMBL/GenBank/DDBJ whole genome shotgun (WGS) entry which is preliminary data.</text>
</comment>
<organism evidence="2 3">
    <name type="scientific">Candidatus Fimimorpha faecalis</name>
    <dbReference type="NCBI Taxonomy" id="2840824"/>
    <lineage>
        <taxon>Bacteria</taxon>
        <taxon>Bacillati</taxon>
        <taxon>Bacillota</taxon>
        <taxon>Clostridia</taxon>
        <taxon>Eubacteriales</taxon>
        <taxon>Candidatus Fimimorpha</taxon>
    </lineage>
</organism>